<dbReference type="WBParaSite" id="ALUE_0000426401-mRNA-1">
    <property type="protein sequence ID" value="ALUE_0000426401-mRNA-1"/>
    <property type="gene ID" value="ALUE_0000426401"/>
</dbReference>
<dbReference type="AlphaFoldDB" id="A0A0M3HQB8"/>
<keyword evidence="1" id="KW-1185">Reference proteome</keyword>
<evidence type="ECO:0000313" key="2">
    <source>
        <dbReference type="WBParaSite" id="ALUE_0000426401-mRNA-1"/>
    </source>
</evidence>
<proteinExistence type="predicted"/>
<evidence type="ECO:0000313" key="1">
    <source>
        <dbReference type="Proteomes" id="UP000036681"/>
    </source>
</evidence>
<dbReference type="Proteomes" id="UP000036681">
    <property type="component" value="Unplaced"/>
</dbReference>
<name>A0A0M3HQB8_ASCLU</name>
<protein>
    <submittedName>
        <fullName evidence="2">Secreted protein</fullName>
    </submittedName>
</protein>
<accession>A0A0M3HQB8</accession>
<sequence>LTSSCDNIFGNIRSLVGLCLRRSQPLILLPLHNALIERFCASHCTAVECSSFSRVIFTGLHSHPPNLSPHPLSSHLSVISFFSAFVPINWLSAPTANRPLSIIALDD</sequence>
<reference evidence="2" key="1">
    <citation type="submission" date="2017-02" db="UniProtKB">
        <authorList>
            <consortium name="WormBaseParasite"/>
        </authorList>
    </citation>
    <scope>IDENTIFICATION</scope>
</reference>
<organism evidence="1 2">
    <name type="scientific">Ascaris lumbricoides</name>
    <name type="common">Giant roundworm</name>
    <dbReference type="NCBI Taxonomy" id="6252"/>
    <lineage>
        <taxon>Eukaryota</taxon>
        <taxon>Metazoa</taxon>
        <taxon>Ecdysozoa</taxon>
        <taxon>Nematoda</taxon>
        <taxon>Chromadorea</taxon>
        <taxon>Rhabditida</taxon>
        <taxon>Spirurina</taxon>
        <taxon>Ascaridomorpha</taxon>
        <taxon>Ascaridoidea</taxon>
        <taxon>Ascarididae</taxon>
        <taxon>Ascaris</taxon>
    </lineage>
</organism>